<dbReference type="AlphaFoldDB" id="A0A6G1HK65"/>
<keyword evidence="2" id="KW-1185">Reference proteome</keyword>
<reference evidence="1" key="1">
    <citation type="journal article" date="2020" name="Stud. Mycol.">
        <title>101 Dothideomycetes genomes: a test case for predicting lifestyles and emergence of pathogens.</title>
        <authorList>
            <person name="Haridas S."/>
            <person name="Albert R."/>
            <person name="Binder M."/>
            <person name="Bloem J."/>
            <person name="Labutti K."/>
            <person name="Salamov A."/>
            <person name="Andreopoulos B."/>
            <person name="Baker S."/>
            <person name="Barry K."/>
            <person name="Bills G."/>
            <person name="Bluhm B."/>
            <person name="Cannon C."/>
            <person name="Castanera R."/>
            <person name="Culley D."/>
            <person name="Daum C."/>
            <person name="Ezra D."/>
            <person name="Gonzalez J."/>
            <person name="Henrissat B."/>
            <person name="Kuo A."/>
            <person name="Liang C."/>
            <person name="Lipzen A."/>
            <person name="Lutzoni F."/>
            <person name="Magnuson J."/>
            <person name="Mondo S."/>
            <person name="Nolan M."/>
            <person name="Ohm R."/>
            <person name="Pangilinan J."/>
            <person name="Park H.-J."/>
            <person name="Ramirez L."/>
            <person name="Alfaro M."/>
            <person name="Sun H."/>
            <person name="Tritt A."/>
            <person name="Yoshinaga Y."/>
            <person name="Zwiers L.-H."/>
            <person name="Turgeon B."/>
            <person name="Goodwin S."/>
            <person name="Spatafora J."/>
            <person name="Crous P."/>
            <person name="Grigoriev I."/>
        </authorList>
    </citation>
    <scope>NUCLEOTIDE SEQUENCE</scope>
    <source>
        <strain evidence="1">CBS 262.69</strain>
    </source>
</reference>
<evidence type="ECO:0008006" key="3">
    <source>
        <dbReference type="Google" id="ProtNLM"/>
    </source>
</evidence>
<dbReference type="Proteomes" id="UP000799640">
    <property type="component" value="Unassembled WGS sequence"/>
</dbReference>
<evidence type="ECO:0000313" key="1">
    <source>
        <dbReference type="EMBL" id="KAF2396400.1"/>
    </source>
</evidence>
<name>A0A6G1HK65_9PEZI</name>
<dbReference type="SUPFAM" id="SSF51905">
    <property type="entry name" value="FAD/NAD(P)-binding domain"/>
    <property type="match status" value="1"/>
</dbReference>
<dbReference type="EMBL" id="ML996707">
    <property type="protein sequence ID" value="KAF2396400.1"/>
    <property type="molecule type" value="Genomic_DNA"/>
</dbReference>
<evidence type="ECO:0000313" key="2">
    <source>
        <dbReference type="Proteomes" id="UP000799640"/>
    </source>
</evidence>
<organism evidence="1 2">
    <name type="scientific">Trichodelitschia bisporula</name>
    <dbReference type="NCBI Taxonomy" id="703511"/>
    <lineage>
        <taxon>Eukaryota</taxon>
        <taxon>Fungi</taxon>
        <taxon>Dikarya</taxon>
        <taxon>Ascomycota</taxon>
        <taxon>Pezizomycotina</taxon>
        <taxon>Dothideomycetes</taxon>
        <taxon>Dothideomycetes incertae sedis</taxon>
        <taxon>Phaeotrichales</taxon>
        <taxon>Phaeotrichaceae</taxon>
        <taxon>Trichodelitschia</taxon>
    </lineage>
</organism>
<dbReference type="OrthoDB" id="412005at2759"/>
<dbReference type="PANTHER" id="PTHR15192:SF8">
    <property type="entry name" value="FAD_NAD(P)-BINDING DOMAIN-CONTAINING PROTEIN"/>
    <property type="match status" value="1"/>
</dbReference>
<dbReference type="InterPro" id="IPR029731">
    <property type="entry name" value="OSGIN1/2"/>
</dbReference>
<dbReference type="PANTHER" id="PTHR15192">
    <property type="entry name" value="PROTEIN CBG05349"/>
    <property type="match status" value="1"/>
</dbReference>
<dbReference type="InterPro" id="IPR036188">
    <property type="entry name" value="FAD/NAD-bd_sf"/>
</dbReference>
<dbReference type="Gene3D" id="3.50.50.60">
    <property type="entry name" value="FAD/NAD(P)-binding domain"/>
    <property type="match status" value="1"/>
</dbReference>
<protein>
    <recommendedName>
        <fullName evidence="3">FAD/NAD(P)-binding domain-containing protein</fullName>
    </recommendedName>
</protein>
<sequence length="466" mass="51504">MARDLPNHVDTIIIGGGPSSLILSYILHGHIPRYAKPHHDPLLNTKLSRRPYLLDLTPDVYAHFQSSLRYSTQALPINVLLDTLIRPNADTEVNPESCIVWHYEPWRAVSHVVLSNAPEPGGQWAEKNQSSDEIGVLSYSEMLSLPGYSFADHCAAHGKVSADLHRPSRREVSEYIAAYPEAVGISDSFFRSIHVENVSRTENGFLVQSPNIHCDHLVLATGIFTLNQKPPPHLAPIGHLSDPDKPLLVIGSGFSAADIILSTPPNRKVLHLFRWSPDTRPSPLRGCHHTAYPEYASVYRQMKLAAISSGKSEHAISPPPRRRRNPFFNDRDWASFYEGLPNAEIVGIVMESTSATLQIRLESGEVVEREVGGLFYNVGRRGSLDYLSASLRREVLGTRGDATPPAGEHISARTLRAKAEVDLEIAKNVFIIGSLTGDSLIRHAYGGCVYAAQKIMNPHTLDNRAL</sequence>
<proteinExistence type="predicted"/>
<gene>
    <name evidence="1" type="ORF">EJ06DRAFT_559966</name>
</gene>
<accession>A0A6G1HK65</accession>